<dbReference type="Gene3D" id="3.20.20.100">
    <property type="entry name" value="NADP-dependent oxidoreductase domain"/>
    <property type="match status" value="1"/>
</dbReference>
<accession>A0ABV3P855</accession>
<dbReference type="PANTHER" id="PTHR42686">
    <property type="entry name" value="GH17980P-RELATED"/>
    <property type="match status" value="1"/>
</dbReference>
<sequence>MIDLPRWGLGAATLGNLFTAVSDETARATVDACWDAGVRYVDTAPHYGAGLSEERVGAALRDRPREEFLLQTKVGRLLVPGPGAGRDTEGFDVPDTRVRVWDFSAAGVRRSVEESLGRLGLDRVDVALVHDPDDHLDDARAGAFPELLRMREEGLVRAVGAGMNETAPLTAVVEEFDLDVVLVAGRYHLLDASAADGLFPAAQRAGTAVVLGGVFASGLLASAEPPQDATYRYEQAPPALLGRARRTAAIAREHGTTLPALAVHAAGAHPAVASVVLGMRSPEEVQHNAALFAEEVPLQVWEALRREDLLPAGLVVPGEGAA</sequence>
<dbReference type="InterPro" id="IPR023210">
    <property type="entry name" value="NADP_OxRdtase_dom"/>
</dbReference>
<evidence type="ECO:0000313" key="2">
    <source>
        <dbReference type="EMBL" id="MEW9265819.1"/>
    </source>
</evidence>
<protein>
    <submittedName>
        <fullName evidence="2">Aldo/keto reductase</fullName>
    </submittedName>
</protein>
<dbReference type="PANTHER" id="PTHR42686:SF1">
    <property type="entry name" value="GH17980P-RELATED"/>
    <property type="match status" value="1"/>
</dbReference>
<name>A0ABV3P855_9ACTN</name>
<dbReference type="Proteomes" id="UP001555826">
    <property type="component" value="Unassembled WGS sequence"/>
</dbReference>
<dbReference type="EMBL" id="JBFNQN010000009">
    <property type="protein sequence ID" value="MEW9265819.1"/>
    <property type="molecule type" value="Genomic_DNA"/>
</dbReference>
<dbReference type="CDD" id="cd19152">
    <property type="entry name" value="AKR_AKR15A"/>
    <property type="match status" value="1"/>
</dbReference>
<organism evidence="2 3">
    <name type="scientific">Kineococcus endophyticus</name>
    <dbReference type="NCBI Taxonomy" id="1181883"/>
    <lineage>
        <taxon>Bacteria</taxon>
        <taxon>Bacillati</taxon>
        <taxon>Actinomycetota</taxon>
        <taxon>Actinomycetes</taxon>
        <taxon>Kineosporiales</taxon>
        <taxon>Kineosporiaceae</taxon>
        <taxon>Kineococcus</taxon>
    </lineage>
</organism>
<keyword evidence="3" id="KW-1185">Reference proteome</keyword>
<dbReference type="InterPro" id="IPR036812">
    <property type="entry name" value="NAD(P)_OxRdtase_dom_sf"/>
</dbReference>
<proteinExistence type="predicted"/>
<reference evidence="2 3" key="1">
    <citation type="submission" date="2024-07" db="EMBL/GenBank/DDBJ databases">
        <authorList>
            <person name="Thanompreechachai J."/>
            <person name="Duangmal K."/>
        </authorList>
    </citation>
    <scope>NUCLEOTIDE SEQUENCE [LARGE SCALE GENOMIC DNA]</scope>
    <source>
        <strain evidence="2 3">KCTC 19886</strain>
    </source>
</reference>
<evidence type="ECO:0000313" key="3">
    <source>
        <dbReference type="Proteomes" id="UP001555826"/>
    </source>
</evidence>
<dbReference type="SUPFAM" id="SSF51430">
    <property type="entry name" value="NAD(P)-linked oxidoreductase"/>
    <property type="match status" value="1"/>
</dbReference>
<dbReference type="Pfam" id="PF00248">
    <property type="entry name" value="Aldo_ket_red"/>
    <property type="match status" value="1"/>
</dbReference>
<feature type="domain" description="NADP-dependent oxidoreductase" evidence="1">
    <location>
        <begin position="8"/>
        <end position="304"/>
    </location>
</feature>
<gene>
    <name evidence="2" type="ORF">AB1207_13760</name>
</gene>
<comment type="caution">
    <text evidence="2">The sequence shown here is derived from an EMBL/GenBank/DDBJ whole genome shotgun (WGS) entry which is preliminary data.</text>
</comment>
<dbReference type="RefSeq" id="WP_367638951.1">
    <property type="nucleotide sequence ID" value="NZ_JBFNQN010000009.1"/>
</dbReference>
<dbReference type="InterPro" id="IPR020471">
    <property type="entry name" value="AKR"/>
</dbReference>
<evidence type="ECO:0000259" key="1">
    <source>
        <dbReference type="Pfam" id="PF00248"/>
    </source>
</evidence>